<feature type="binding site" evidence="13">
    <location>
        <position position="136"/>
    </location>
    <ligand>
        <name>Fe cation</name>
        <dbReference type="ChEBI" id="CHEBI:24875"/>
    </ligand>
</feature>
<dbReference type="CDD" id="cd07153">
    <property type="entry name" value="Fur_like"/>
    <property type="match status" value="1"/>
</dbReference>
<dbReference type="GO" id="GO:0008270">
    <property type="term" value="F:zinc ion binding"/>
    <property type="evidence" value="ECO:0007669"/>
    <property type="project" value="TreeGrafter"/>
</dbReference>
<dbReference type="SUPFAM" id="SSF46785">
    <property type="entry name" value="Winged helix' DNA-binding domain"/>
    <property type="match status" value="1"/>
</dbReference>
<evidence type="ECO:0000256" key="12">
    <source>
        <dbReference type="PIRSR" id="PIRSR602481-1"/>
    </source>
</evidence>
<dbReference type="GO" id="GO:0045892">
    <property type="term" value="P:negative regulation of DNA-templated transcription"/>
    <property type="evidence" value="ECO:0007669"/>
    <property type="project" value="TreeGrafter"/>
</dbReference>
<evidence type="ECO:0000256" key="2">
    <source>
        <dbReference type="ARBA" id="ARBA00007957"/>
    </source>
</evidence>
<evidence type="ECO:0000256" key="1">
    <source>
        <dbReference type="ARBA" id="ARBA00004496"/>
    </source>
</evidence>
<keyword evidence="15" id="KW-1185">Reference proteome</keyword>
<keyword evidence="11" id="KW-0804">Transcription</keyword>
<proteinExistence type="inferred from homology"/>
<keyword evidence="5" id="KW-0963">Cytoplasm</keyword>
<keyword evidence="9" id="KW-0805">Transcription regulation</keyword>
<organism evidence="14 15">
    <name type="scientific">Rubricoccus marinus</name>
    <dbReference type="NCBI Taxonomy" id="716817"/>
    <lineage>
        <taxon>Bacteria</taxon>
        <taxon>Pseudomonadati</taxon>
        <taxon>Rhodothermota</taxon>
        <taxon>Rhodothermia</taxon>
        <taxon>Rhodothermales</taxon>
        <taxon>Rubricoccaceae</taxon>
        <taxon>Rubricoccus</taxon>
    </lineage>
</organism>
<dbReference type="InterPro" id="IPR002481">
    <property type="entry name" value="FUR"/>
</dbReference>
<accession>A0A259U241</accession>
<keyword evidence="6" id="KW-0678">Repressor</keyword>
<dbReference type="FunCoup" id="A0A259U241">
    <property type="interactions" value="503"/>
</dbReference>
<evidence type="ECO:0000313" key="14">
    <source>
        <dbReference type="EMBL" id="OZC03907.1"/>
    </source>
</evidence>
<evidence type="ECO:0000256" key="11">
    <source>
        <dbReference type="ARBA" id="ARBA00023163"/>
    </source>
</evidence>
<comment type="caution">
    <text evidence="14">The sequence shown here is derived from an EMBL/GenBank/DDBJ whole genome shotgun (WGS) entry which is preliminary data.</text>
</comment>
<dbReference type="PANTHER" id="PTHR33202:SF2">
    <property type="entry name" value="FERRIC UPTAKE REGULATION PROTEIN"/>
    <property type="match status" value="1"/>
</dbReference>
<keyword evidence="8 12" id="KW-0862">Zinc</keyword>
<comment type="similarity">
    <text evidence="2">Belongs to the Fur family.</text>
</comment>
<evidence type="ECO:0000256" key="10">
    <source>
        <dbReference type="ARBA" id="ARBA00023125"/>
    </source>
</evidence>
<evidence type="ECO:0000256" key="9">
    <source>
        <dbReference type="ARBA" id="ARBA00023015"/>
    </source>
</evidence>
<dbReference type="Pfam" id="PF01475">
    <property type="entry name" value="FUR"/>
    <property type="match status" value="1"/>
</dbReference>
<evidence type="ECO:0000256" key="4">
    <source>
        <dbReference type="ARBA" id="ARBA00020910"/>
    </source>
</evidence>
<dbReference type="Proteomes" id="UP000216446">
    <property type="component" value="Unassembled WGS sequence"/>
</dbReference>
<dbReference type="InterPro" id="IPR036390">
    <property type="entry name" value="WH_DNA-bd_sf"/>
</dbReference>
<evidence type="ECO:0000313" key="15">
    <source>
        <dbReference type="Proteomes" id="UP000216446"/>
    </source>
</evidence>
<keyword evidence="7 12" id="KW-0479">Metal-binding</keyword>
<dbReference type="AlphaFoldDB" id="A0A259U241"/>
<dbReference type="InterPro" id="IPR043135">
    <property type="entry name" value="Fur_C"/>
</dbReference>
<comment type="subcellular location">
    <subcellularLocation>
        <location evidence="1">Cytoplasm</location>
    </subcellularLocation>
</comment>
<gene>
    <name evidence="14" type="ORF">BSZ36_13505</name>
</gene>
<evidence type="ECO:0000256" key="7">
    <source>
        <dbReference type="ARBA" id="ARBA00022723"/>
    </source>
</evidence>
<evidence type="ECO:0000256" key="6">
    <source>
        <dbReference type="ARBA" id="ARBA00022491"/>
    </source>
</evidence>
<feature type="binding site" evidence="12">
    <location>
        <position position="104"/>
    </location>
    <ligand>
        <name>Zn(2+)</name>
        <dbReference type="ChEBI" id="CHEBI:29105"/>
    </ligand>
</feature>
<comment type="cofactor">
    <cofactor evidence="12">
        <name>Zn(2+)</name>
        <dbReference type="ChEBI" id="CHEBI:29105"/>
    </cofactor>
    <text evidence="12">Binds 1 zinc ion per subunit.</text>
</comment>
<keyword evidence="10" id="KW-0238">DNA-binding</keyword>
<name>A0A259U241_9BACT</name>
<dbReference type="GO" id="GO:0005829">
    <property type="term" value="C:cytosol"/>
    <property type="evidence" value="ECO:0007669"/>
    <property type="project" value="TreeGrafter"/>
</dbReference>
<dbReference type="GO" id="GO:0003700">
    <property type="term" value="F:DNA-binding transcription factor activity"/>
    <property type="evidence" value="ECO:0007669"/>
    <property type="project" value="InterPro"/>
</dbReference>
<dbReference type="Gene3D" id="3.30.1490.190">
    <property type="match status" value="1"/>
</dbReference>
<dbReference type="EMBL" id="MQWB01000001">
    <property type="protein sequence ID" value="OZC03907.1"/>
    <property type="molecule type" value="Genomic_DNA"/>
</dbReference>
<evidence type="ECO:0000256" key="13">
    <source>
        <dbReference type="PIRSR" id="PIRSR602481-2"/>
    </source>
</evidence>
<dbReference type="Gene3D" id="1.10.10.10">
    <property type="entry name" value="Winged helix-like DNA-binding domain superfamily/Winged helix DNA-binding domain"/>
    <property type="match status" value="1"/>
</dbReference>
<dbReference type="GO" id="GO:0000976">
    <property type="term" value="F:transcription cis-regulatory region binding"/>
    <property type="evidence" value="ECO:0007669"/>
    <property type="project" value="TreeGrafter"/>
</dbReference>
<dbReference type="GO" id="GO:1900376">
    <property type="term" value="P:regulation of secondary metabolite biosynthetic process"/>
    <property type="evidence" value="ECO:0007669"/>
    <property type="project" value="TreeGrafter"/>
</dbReference>
<evidence type="ECO:0000256" key="8">
    <source>
        <dbReference type="ARBA" id="ARBA00022833"/>
    </source>
</evidence>
<feature type="binding site" evidence="12">
    <location>
        <position position="144"/>
    </location>
    <ligand>
        <name>Zn(2+)</name>
        <dbReference type="ChEBI" id="CHEBI:29105"/>
    </ligand>
</feature>
<dbReference type="PANTHER" id="PTHR33202">
    <property type="entry name" value="ZINC UPTAKE REGULATION PROTEIN"/>
    <property type="match status" value="1"/>
</dbReference>
<protein>
    <recommendedName>
        <fullName evidence="4">Ferric uptake regulation protein</fullName>
    </recommendedName>
</protein>
<reference evidence="14 15" key="1">
    <citation type="submission" date="2016-11" db="EMBL/GenBank/DDBJ databases">
        <title>Study of marine rhodopsin-containing bacteria.</title>
        <authorList>
            <person name="Yoshizawa S."/>
            <person name="Kumagai Y."/>
            <person name="Kogure K."/>
        </authorList>
    </citation>
    <scope>NUCLEOTIDE SEQUENCE [LARGE SCALE GENOMIC DNA]</scope>
    <source>
        <strain evidence="14 15">SG-29</strain>
    </source>
</reference>
<dbReference type="InParanoid" id="A0A259U241"/>
<keyword evidence="13" id="KW-0408">Iron</keyword>
<sequence>MSLPQSQLDEVRKRFGAFLQERGQRRTPERFAVLDALYDTADHIDADTLFLRLKSDGVRVSRATVYNTLDLLIESDLAAKHQWGQSQARYERAWAYWQHDHLICLDCGEILEFCDPRLQEIQESVADVYGFEVARHALTVYGHCRREACPNRNTSGENVATEAAS</sequence>
<feature type="binding site" evidence="13">
    <location>
        <position position="100"/>
    </location>
    <ligand>
        <name>Fe cation</name>
        <dbReference type="ChEBI" id="CHEBI:24875"/>
    </ligand>
</feature>
<dbReference type="RefSeq" id="WP_094549798.1">
    <property type="nucleotide sequence ID" value="NZ_MQWB01000001.1"/>
</dbReference>
<comment type="cofactor">
    <cofactor evidence="13">
        <name>Mn(2+)</name>
        <dbReference type="ChEBI" id="CHEBI:29035"/>
    </cofactor>
    <cofactor evidence="13">
        <name>Fe(2+)</name>
        <dbReference type="ChEBI" id="CHEBI:29033"/>
    </cofactor>
    <text evidence="13">Binds 1 Mn(2+) or Fe(2+) ion per subunit.</text>
</comment>
<evidence type="ECO:0000256" key="5">
    <source>
        <dbReference type="ARBA" id="ARBA00022490"/>
    </source>
</evidence>
<feature type="binding site" evidence="12">
    <location>
        <position position="107"/>
    </location>
    <ligand>
        <name>Zn(2+)</name>
        <dbReference type="ChEBI" id="CHEBI:29105"/>
    </ligand>
</feature>
<dbReference type="OrthoDB" id="8659436at2"/>
<dbReference type="InterPro" id="IPR036388">
    <property type="entry name" value="WH-like_DNA-bd_sf"/>
</dbReference>
<evidence type="ECO:0000256" key="3">
    <source>
        <dbReference type="ARBA" id="ARBA00011738"/>
    </source>
</evidence>
<comment type="subunit">
    <text evidence="3">Homodimer.</text>
</comment>